<sequence length="102" mass="11278">MRARRQGIRGPGLNASMESEKTTAKLSGFVFGSLAFQHFNSNADTEGFLLGEVKGEAKNSITDSQLNDVEVVYTIDIQKYIPCYQLFRMLLDGTNSGVIQIK</sequence>
<evidence type="ECO:0000313" key="2">
    <source>
        <dbReference type="Proteomes" id="UP000007648"/>
    </source>
</evidence>
<dbReference type="Ensembl" id="ENSSHAT00000046476.1">
    <property type="protein sequence ID" value="ENSSHAP00000039274.1"/>
    <property type="gene ID" value="ENSSHAG00000007154.2"/>
</dbReference>
<dbReference type="GeneTree" id="ENSGT00530000063424"/>
<evidence type="ECO:0000313" key="1">
    <source>
        <dbReference type="Ensembl" id="ENSSHAP00000039274.1"/>
    </source>
</evidence>
<dbReference type="Proteomes" id="UP000007648">
    <property type="component" value="Unassembled WGS sequence"/>
</dbReference>
<dbReference type="GO" id="GO:0031593">
    <property type="term" value="F:polyubiquitin modification-dependent protein binding"/>
    <property type="evidence" value="ECO:0007669"/>
    <property type="project" value="TreeGrafter"/>
</dbReference>
<dbReference type="AlphaFoldDB" id="A0A7N4PJA0"/>
<dbReference type="PANTHER" id="PTHR31728">
    <property type="entry name" value="ABRAXAS FAMILY MEMBER"/>
    <property type="match status" value="1"/>
</dbReference>
<dbReference type="GO" id="GO:0090307">
    <property type="term" value="P:mitotic spindle assembly"/>
    <property type="evidence" value="ECO:0007669"/>
    <property type="project" value="TreeGrafter"/>
</dbReference>
<keyword evidence="2" id="KW-1185">Reference proteome</keyword>
<dbReference type="InterPro" id="IPR023239">
    <property type="entry name" value="BRISC_Abraxas1"/>
</dbReference>
<reference evidence="1 2" key="1">
    <citation type="journal article" date="2011" name="Proc. Natl. Acad. Sci. U.S.A.">
        <title>Genetic diversity and population structure of the endangered marsupial Sarcophilus harrisii (Tasmanian devil).</title>
        <authorList>
            <person name="Miller W."/>
            <person name="Hayes V.M."/>
            <person name="Ratan A."/>
            <person name="Petersen D.C."/>
            <person name="Wittekindt N.E."/>
            <person name="Miller J."/>
            <person name="Walenz B."/>
            <person name="Knight J."/>
            <person name="Qi J."/>
            <person name="Zhao F."/>
            <person name="Wang Q."/>
            <person name="Bedoya-Reina O.C."/>
            <person name="Katiyar N."/>
            <person name="Tomsho L.P."/>
            <person name="Kasson L.M."/>
            <person name="Hardie R.A."/>
            <person name="Woodbridge P."/>
            <person name="Tindall E.A."/>
            <person name="Bertelsen M.F."/>
            <person name="Dixon D."/>
            <person name="Pyecroft S."/>
            <person name="Helgen K.M."/>
            <person name="Lesk A.M."/>
            <person name="Pringle T.H."/>
            <person name="Patterson N."/>
            <person name="Zhang Y."/>
            <person name="Kreiss A."/>
            <person name="Woods G.M."/>
            <person name="Jones M.E."/>
            <person name="Schuster S.C."/>
        </authorList>
    </citation>
    <scope>NUCLEOTIDE SEQUENCE [LARGE SCALE GENOMIC DNA]</scope>
</reference>
<reference evidence="1" key="2">
    <citation type="submission" date="2025-08" db="UniProtKB">
        <authorList>
            <consortium name="Ensembl"/>
        </authorList>
    </citation>
    <scope>IDENTIFICATION</scope>
</reference>
<protein>
    <submittedName>
        <fullName evidence="1">Abraxas 1, BRCA1 A complex subunit</fullName>
    </submittedName>
</protein>
<dbReference type="Pfam" id="PF21125">
    <property type="entry name" value="MPN_2A_DUB_like"/>
    <property type="match status" value="1"/>
</dbReference>
<reference evidence="1" key="3">
    <citation type="submission" date="2025-09" db="UniProtKB">
        <authorList>
            <consortium name="Ensembl"/>
        </authorList>
    </citation>
    <scope>IDENTIFICATION</scope>
</reference>
<dbReference type="GO" id="GO:0070536">
    <property type="term" value="P:protein K63-linked deubiquitination"/>
    <property type="evidence" value="ECO:0007669"/>
    <property type="project" value="TreeGrafter"/>
</dbReference>
<dbReference type="InterPro" id="IPR023238">
    <property type="entry name" value="FAM175"/>
</dbReference>
<dbReference type="GO" id="GO:0008608">
    <property type="term" value="P:attachment of spindle microtubules to kinetochore"/>
    <property type="evidence" value="ECO:0007669"/>
    <property type="project" value="TreeGrafter"/>
</dbReference>
<organism evidence="1 2">
    <name type="scientific">Sarcophilus harrisii</name>
    <name type="common">Tasmanian devil</name>
    <name type="synonym">Sarcophilus laniarius</name>
    <dbReference type="NCBI Taxonomy" id="9305"/>
    <lineage>
        <taxon>Eukaryota</taxon>
        <taxon>Metazoa</taxon>
        <taxon>Chordata</taxon>
        <taxon>Craniata</taxon>
        <taxon>Vertebrata</taxon>
        <taxon>Euteleostomi</taxon>
        <taxon>Mammalia</taxon>
        <taxon>Metatheria</taxon>
        <taxon>Dasyuromorphia</taxon>
        <taxon>Dasyuridae</taxon>
        <taxon>Sarcophilus</taxon>
    </lineage>
</organism>
<dbReference type="PANTHER" id="PTHR31728:SF2">
    <property type="entry name" value="BRCA1-A COMPLEX SUBUNIT ABRAXAS 1"/>
    <property type="match status" value="1"/>
</dbReference>
<dbReference type="PRINTS" id="PR02051">
    <property type="entry name" value="PROTEINF175"/>
</dbReference>
<accession>A0A7N4PJA0</accession>
<dbReference type="PRINTS" id="PR02052">
    <property type="entry name" value="ABRAXAS"/>
</dbReference>
<dbReference type="GO" id="GO:0005634">
    <property type="term" value="C:nucleus"/>
    <property type="evidence" value="ECO:0007669"/>
    <property type="project" value="TreeGrafter"/>
</dbReference>
<proteinExistence type="predicted"/>
<name>A0A7N4PJA0_SARHA</name>
<gene>
    <name evidence="1" type="primary">ABRAXAS1</name>
</gene>
<dbReference type="GO" id="GO:0008017">
    <property type="term" value="F:microtubule binding"/>
    <property type="evidence" value="ECO:0007669"/>
    <property type="project" value="TreeGrafter"/>
</dbReference>